<evidence type="ECO:0000256" key="9">
    <source>
        <dbReference type="ARBA" id="ARBA00023159"/>
    </source>
</evidence>
<evidence type="ECO:0000256" key="7">
    <source>
        <dbReference type="ARBA" id="ARBA00023015"/>
    </source>
</evidence>
<dbReference type="InterPro" id="IPR012345">
    <property type="entry name" value="STAT_TF_DNA-bd_N"/>
</dbReference>
<dbReference type="SMART" id="SM00964">
    <property type="entry name" value="STAT_int"/>
    <property type="match status" value="1"/>
</dbReference>
<dbReference type="Gene3D" id="1.10.532.10">
    <property type="entry name" value="STAT transcription factor, N-terminal domain"/>
    <property type="match status" value="1"/>
</dbReference>
<dbReference type="SUPFAM" id="SSF48092">
    <property type="entry name" value="Transcription factor STAT-4 N-domain"/>
    <property type="match status" value="1"/>
</dbReference>
<dbReference type="Gene3D" id="3.30.505.10">
    <property type="entry name" value="SH2 domain"/>
    <property type="match status" value="1"/>
</dbReference>
<feature type="domain" description="SH2" evidence="15">
    <location>
        <begin position="587"/>
        <end position="739"/>
    </location>
</feature>
<dbReference type="Gene3D" id="1.10.238.10">
    <property type="entry name" value="EF-hand"/>
    <property type="match status" value="1"/>
</dbReference>
<dbReference type="GO" id="GO:0005737">
    <property type="term" value="C:cytoplasm"/>
    <property type="evidence" value="ECO:0007669"/>
    <property type="project" value="UniProtKB-SubCell"/>
</dbReference>
<comment type="subcellular location">
    <subcellularLocation>
        <location evidence="2 13">Cytoplasm</location>
    </subcellularLocation>
    <subcellularLocation>
        <location evidence="1 13">Nucleus</location>
    </subcellularLocation>
</comment>
<dbReference type="PANTHER" id="PTHR11801">
    <property type="entry name" value="SIGNAL TRANSDUCER AND ACTIVATOR OF TRANSCRIPTION"/>
    <property type="match status" value="1"/>
</dbReference>
<dbReference type="SUPFAM" id="SSF49417">
    <property type="entry name" value="p53-like transcription factors"/>
    <property type="match status" value="1"/>
</dbReference>
<dbReference type="Gene3D" id="1.20.1050.20">
    <property type="entry name" value="STAT transcription factor, all-alpha domain"/>
    <property type="match status" value="1"/>
</dbReference>
<reference evidence="16 17" key="1">
    <citation type="submission" date="2019-06" db="EMBL/GenBank/DDBJ databases">
        <title>Draft genomes of female and male turbot (Scophthalmus maximus).</title>
        <authorList>
            <person name="Xu H."/>
            <person name="Xu X.-W."/>
            <person name="Shao C."/>
            <person name="Chen S."/>
        </authorList>
    </citation>
    <scope>NUCLEOTIDE SEQUENCE [LARGE SCALE GENOMIC DNA]</scope>
    <source>
        <strain evidence="16">Ysfricsl-2016a</strain>
        <tissue evidence="16">Blood</tissue>
    </source>
</reference>
<sequence length="814" mass="93381">MASDAHSLKNHLGGTRHCPMTQRIKKETMAQWDRLGQLPAAFKQQLLELYDRDSLPMDVRHYLAVWIENQEWLRAARDHDLAVVLLQVLLENLDIQHSRFVQEESFLLQHNIRRYKQNFQRYLDEPCDLARTILWFLEKENEILMSADLTEQVQFLQVEPEIMETSSKQDLERKMAGLRNEMQCMEHTMICLEEQQDEFDFKYQTHKMEAVGDEAVKNDQIKVLQGLVNRLDECRKSTLSDLNKLLDRTEDLVDILVKKELVEWQRRQQKTCIGAPDDVCLDQLEKWFTCVAVCLFQVREFLSKLEELVGKVSYENDPVKAQKPALQRRADTVLKDLLKSSFVVETQPSMPQGKGPLVLRTNVQFSVKTRLLVKFPELNHSMKVVVSMERYRRFNVLGTITKALNMVESQSGGMVADFRHLNLKEQKSGGSGKGVSDIPLSVTEELHVICFDTVFELKGLSVGLQASSLPVVIISNSSQQQSAWASILWFNMLSQDTKDLMFFANSPAATWPQFGEMLSWQFLSATKRGLNDAQLEMIAHRLFGNQMNYDTCTVAWSKFSKENTPDTFWVWFDGILVMVKTFLEDLWREGLIMGFVSKGKEKSLLKKKQSGTFLLRFSESVIGGITFSWVETTGAGQLNVKTVQPFTKDDLIQIPFHEIIRNFQIFEPGNIPENPLLYLYPNIPKDKAFGKYYSEKSGDDSPYIRYIKTKLMFVSKEKTLEHRPPMSSDVAQGEGLEPMNGLCGESAEQNGNLHLLDSQMEPYHLDPMLSDSVPHEDLLLCLNNPNLLDDSSQINILFNVGPEFSFPDLDCLPP</sequence>
<dbReference type="GO" id="GO:0007165">
    <property type="term" value="P:signal transduction"/>
    <property type="evidence" value="ECO:0007669"/>
    <property type="project" value="InterPro"/>
</dbReference>
<dbReference type="InterPro" id="IPR015988">
    <property type="entry name" value="STAT_TF_CC"/>
</dbReference>
<keyword evidence="8 13" id="KW-0238">DNA-binding</keyword>
<keyword evidence="14" id="KW-0175">Coiled coil</keyword>
<comment type="similarity">
    <text evidence="3 13">Belongs to the transcription factor STAT family.</text>
</comment>
<dbReference type="InterPro" id="IPR048988">
    <property type="entry name" value="STAT_linker"/>
</dbReference>
<dbReference type="GO" id="GO:0003677">
    <property type="term" value="F:DNA binding"/>
    <property type="evidence" value="ECO:0007669"/>
    <property type="project" value="UniProtKB-KW"/>
</dbReference>
<evidence type="ECO:0000256" key="3">
    <source>
        <dbReference type="ARBA" id="ARBA00005586"/>
    </source>
</evidence>
<dbReference type="Pfam" id="PF21354">
    <property type="entry name" value="STAT_linker"/>
    <property type="match status" value="1"/>
</dbReference>
<dbReference type="InterPro" id="IPR000980">
    <property type="entry name" value="SH2"/>
</dbReference>
<dbReference type="Pfam" id="PF00017">
    <property type="entry name" value="SH2"/>
    <property type="match status" value="1"/>
</dbReference>
<dbReference type="Pfam" id="PF02865">
    <property type="entry name" value="STAT_int"/>
    <property type="match status" value="1"/>
</dbReference>
<feature type="coiled-coil region" evidence="14">
    <location>
        <begin position="168"/>
        <end position="195"/>
    </location>
</feature>
<dbReference type="SUPFAM" id="SSF55550">
    <property type="entry name" value="SH2 domain"/>
    <property type="match status" value="1"/>
</dbReference>
<evidence type="ECO:0000313" key="16">
    <source>
        <dbReference type="EMBL" id="KAF0035012.1"/>
    </source>
</evidence>
<dbReference type="InterPro" id="IPR013800">
    <property type="entry name" value="STAT_TF_alpha"/>
</dbReference>
<dbReference type="InterPro" id="IPR013801">
    <property type="entry name" value="STAT_TF_DNA-bd"/>
</dbReference>
<dbReference type="FunFam" id="1.20.1050.20:FF:000001">
    <property type="entry name" value="Signal transducer and activator of transcription"/>
    <property type="match status" value="1"/>
</dbReference>
<evidence type="ECO:0000256" key="12">
    <source>
        <dbReference type="PROSITE-ProRule" id="PRU00191"/>
    </source>
</evidence>
<protein>
    <recommendedName>
        <fullName evidence="13">Signal transducer and activator of transcription</fullName>
    </recommendedName>
</protein>
<evidence type="ECO:0000256" key="5">
    <source>
        <dbReference type="ARBA" id="ARBA00022553"/>
    </source>
</evidence>
<evidence type="ECO:0000259" key="15">
    <source>
        <dbReference type="PROSITE" id="PS50001"/>
    </source>
</evidence>
<gene>
    <name evidence="16" type="ORF">F2P81_012770</name>
</gene>
<keyword evidence="6 12" id="KW-0727">SH2 domain</keyword>
<dbReference type="Pfam" id="PF01017">
    <property type="entry name" value="STAT_alpha"/>
    <property type="match status" value="1"/>
</dbReference>
<accession>A0A6A4SYC1</accession>
<evidence type="ECO:0000313" key="17">
    <source>
        <dbReference type="Proteomes" id="UP000438429"/>
    </source>
</evidence>
<dbReference type="GO" id="GO:0003700">
    <property type="term" value="F:DNA-binding transcription factor activity"/>
    <property type="evidence" value="ECO:0007669"/>
    <property type="project" value="InterPro"/>
</dbReference>
<dbReference type="Proteomes" id="UP000438429">
    <property type="component" value="Unassembled WGS sequence"/>
</dbReference>
<name>A0A6A4SYC1_SCOMX</name>
<keyword evidence="5 13" id="KW-0597">Phosphoprotein</keyword>
<keyword evidence="11 13" id="KW-0539">Nucleus</keyword>
<evidence type="ECO:0000256" key="8">
    <source>
        <dbReference type="ARBA" id="ARBA00023125"/>
    </source>
</evidence>
<dbReference type="AlphaFoldDB" id="A0A6A4SYC1"/>
<evidence type="ECO:0000256" key="14">
    <source>
        <dbReference type="SAM" id="Coils"/>
    </source>
</evidence>
<dbReference type="FunFam" id="3.30.505.10:FF:000003">
    <property type="entry name" value="Signal transducer and activator of transcription"/>
    <property type="match status" value="1"/>
</dbReference>
<organism evidence="16 17">
    <name type="scientific">Scophthalmus maximus</name>
    <name type="common">Turbot</name>
    <name type="synonym">Psetta maxima</name>
    <dbReference type="NCBI Taxonomy" id="52904"/>
    <lineage>
        <taxon>Eukaryota</taxon>
        <taxon>Metazoa</taxon>
        <taxon>Chordata</taxon>
        <taxon>Craniata</taxon>
        <taxon>Vertebrata</taxon>
        <taxon>Euteleostomi</taxon>
        <taxon>Actinopterygii</taxon>
        <taxon>Neopterygii</taxon>
        <taxon>Teleostei</taxon>
        <taxon>Neoteleostei</taxon>
        <taxon>Acanthomorphata</taxon>
        <taxon>Carangaria</taxon>
        <taxon>Pleuronectiformes</taxon>
        <taxon>Pleuronectoidei</taxon>
        <taxon>Scophthalmidae</taxon>
        <taxon>Scophthalmus</taxon>
    </lineage>
</organism>
<keyword evidence="10 13" id="KW-0804">Transcription</keyword>
<dbReference type="Gene3D" id="2.60.40.630">
    <property type="entry name" value="STAT transcription factor, DNA-binding domain"/>
    <property type="match status" value="1"/>
</dbReference>
<proteinExistence type="inferred from homology"/>
<evidence type="ECO:0000256" key="13">
    <source>
        <dbReference type="RuleBase" id="RU046415"/>
    </source>
</evidence>
<comment type="caution">
    <text evidence="16">The sequence shown here is derived from an EMBL/GenBank/DDBJ whole genome shotgun (WGS) entry which is preliminary data.</text>
</comment>
<dbReference type="InterPro" id="IPR013799">
    <property type="entry name" value="STAT_TF_prot_interaction"/>
</dbReference>
<dbReference type="InterPro" id="IPR001217">
    <property type="entry name" value="STAT"/>
</dbReference>
<keyword evidence="7 13" id="KW-0805">Transcription regulation</keyword>
<evidence type="ECO:0000256" key="1">
    <source>
        <dbReference type="ARBA" id="ARBA00004123"/>
    </source>
</evidence>
<dbReference type="GO" id="GO:0005634">
    <property type="term" value="C:nucleus"/>
    <property type="evidence" value="ECO:0007669"/>
    <property type="project" value="UniProtKB-SubCell"/>
</dbReference>
<dbReference type="InterPro" id="IPR008967">
    <property type="entry name" value="p53-like_TF_DNA-bd_sf"/>
</dbReference>
<evidence type="ECO:0000256" key="10">
    <source>
        <dbReference type="ARBA" id="ARBA00023163"/>
    </source>
</evidence>
<dbReference type="SUPFAM" id="SSF47655">
    <property type="entry name" value="STAT"/>
    <property type="match status" value="1"/>
</dbReference>
<dbReference type="FunFam" id="2.60.40.630:FF:000004">
    <property type="entry name" value="Signal transducer and activator of transcription"/>
    <property type="match status" value="1"/>
</dbReference>
<keyword evidence="4 13" id="KW-0963">Cytoplasm</keyword>
<dbReference type="EMBL" id="VEVO01000011">
    <property type="protein sequence ID" value="KAF0035012.1"/>
    <property type="molecule type" value="Genomic_DNA"/>
</dbReference>
<dbReference type="PROSITE" id="PS50001">
    <property type="entry name" value="SH2"/>
    <property type="match status" value="1"/>
</dbReference>
<keyword evidence="9 13" id="KW-0010">Activator</keyword>
<dbReference type="Pfam" id="PF02864">
    <property type="entry name" value="STAT_bind"/>
    <property type="match status" value="1"/>
</dbReference>
<evidence type="ECO:0000256" key="6">
    <source>
        <dbReference type="ARBA" id="ARBA00022999"/>
    </source>
</evidence>
<evidence type="ECO:0000256" key="11">
    <source>
        <dbReference type="ARBA" id="ARBA00023242"/>
    </source>
</evidence>
<dbReference type="InterPro" id="IPR036860">
    <property type="entry name" value="SH2_dom_sf"/>
</dbReference>
<dbReference type="InterPro" id="IPR036535">
    <property type="entry name" value="STAT_N_sf"/>
</dbReference>
<evidence type="ECO:0000256" key="2">
    <source>
        <dbReference type="ARBA" id="ARBA00004496"/>
    </source>
</evidence>
<evidence type="ECO:0000256" key="4">
    <source>
        <dbReference type="ARBA" id="ARBA00022490"/>
    </source>
</evidence>